<reference evidence="2 3" key="1">
    <citation type="submission" date="2019-11" db="EMBL/GenBank/DDBJ databases">
        <title>The genome sequence of Methylocystis heyeri.</title>
        <authorList>
            <person name="Oshkin I.Y."/>
            <person name="Miroshnikov K."/>
            <person name="Dedysh S.N."/>
        </authorList>
    </citation>
    <scope>NUCLEOTIDE SEQUENCE [LARGE SCALE GENOMIC DNA]</scope>
    <source>
        <strain evidence="2 3">H2</strain>
    </source>
</reference>
<name>A0A6B8KEA1_9HYPH</name>
<keyword evidence="3" id="KW-1185">Reference proteome</keyword>
<dbReference type="EMBL" id="CP046052">
    <property type="protein sequence ID" value="QGM46596.1"/>
    <property type="molecule type" value="Genomic_DNA"/>
</dbReference>
<dbReference type="KEGG" id="mhey:H2LOC_013315"/>
<protein>
    <submittedName>
        <fullName evidence="2">Uncharacterized protein</fullName>
    </submittedName>
</protein>
<evidence type="ECO:0000313" key="2">
    <source>
        <dbReference type="EMBL" id="QGM46596.1"/>
    </source>
</evidence>
<evidence type="ECO:0000313" key="3">
    <source>
        <dbReference type="Proteomes" id="UP000309061"/>
    </source>
</evidence>
<organism evidence="2 3">
    <name type="scientific">Methylocystis heyeri</name>
    <dbReference type="NCBI Taxonomy" id="391905"/>
    <lineage>
        <taxon>Bacteria</taxon>
        <taxon>Pseudomonadati</taxon>
        <taxon>Pseudomonadota</taxon>
        <taxon>Alphaproteobacteria</taxon>
        <taxon>Hyphomicrobiales</taxon>
        <taxon>Methylocystaceae</taxon>
        <taxon>Methylocystis</taxon>
    </lineage>
</organism>
<dbReference type="Proteomes" id="UP000309061">
    <property type="component" value="Chromosome"/>
</dbReference>
<gene>
    <name evidence="2" type="ORF">H2LOC_013315</name>
</gene>
<dbReference type="OrthoDB" id="9816424at2"/>
<feature type="coiled-coil region" evidence="1">
    <location>
        <begin position="52"/>
        <end position="121"/>
    </location>
</feature>
<evidence type="ECO:0000256" key="1">
    <source>
        <dbReference type="SAM" id="Coils"/>
    </source>
</evidence>
<dbReference type="AlphaFoldDB" id="A0A6B8KEA1"/>
<proteinExistence type="predicted"/>
<dbReference type="RefSeq" id="WP_136496825.1">
    <property type="nucleotide sequence ID" value="NZ_CP046052.1"/>
</dbReference>
<keyword evidence="1" id="KW-0175">Coiled coil</keyword>
<sequence>MFFEATTRGADANKGVSRSFGARLRALWSRDGAKSDAHPAKQNPGGAGAGEKAVLLAQLRAAEQECIFAREEIKSAREELMRINALLEQEKATSKSYLDHIAELEGQITRLAADMTEARNLIHAQRLELNALARLRQPLLRRPLKALRRALLEIGRKPVPVFDERYYLEHNPDVRVLAASAYMHYLKHGFREGRNPNAMFDSAWYLEMNEDVREADINPLVHYYLHGAWEGRDPHPLFSTSWYLDQHPELKDKKLNPLEHYLKTLRS</sequence>
<accession>A0A6B8KEA1</accession>